<reference evidence="1 2" key="1">
    <citation type="submission" date="2008-07" db="EMBL/GenBank/DDBJ databases">
        <authorList>
            <person name="Tandeau de Marsac N."/>
            <person name="Ferriera S."/>
            <person name="Johnson J."/>
            <person name="Kravitz S."/>
            <person name="Beeson K."/>
            <person name="Sutton G."/>
            <person name="Rogers Y.-H."/>
            <person name="Friedman R."/>
            <person name="Frazier M."/>
            <person name="Venter J.C."/>
        </authorList>
    </citation>
    <scope>NUCLEOTIDE SEQUENCE [LARGE SCALE GENOMIC DNA]</scope>
    <source>
        <strain evidence="1 2">PCC 7420</strain>
    </source>
</reference>
<gene>
    <name evidence="1" type="ORF">MC7420_3950</name>
</gene>
<dbReference type="HOGENOM" id="CLU_3249912_0_0_3"/>
<organism evidence="1 2">
    <name type="scientific">Coleofasciculus chthonoplastes PCC 7420</name>
    <dbReference type="NCBI Taxonomy" id="118168"/>
    <lineage>
        <taxon>Bacteria</taxon>
        <taxon>Bacillati</taxon>
        <taxon>Cyanobacteriota</taxon>
        <taxon>Cyanophyceae</taxon>
        <taxon>Coleofasciculales</taxon>
        <taxon>Coleofasciculaceae</taxon>
        <taxon>Coleofasciculus</taxon>
    </lineage>
</organism>
<evidence type="ECO:0000313" key="2">
    <source>
        <dbReference type="Proteomes" id="UP000003835"/>
    </source>
</evidence>
<name>B4VU80_9CYAN</name>
<proteinExistence type="predicted"/>
<protein>
    <submittedName>
        <fullName evidence="1">Uncharacterized protein</fullName>
    </submittedName>
</protein>
<keyword evidence="2" id="KW-1185">Reference proteome</keyword>
<dbReference type="AlphaFoldDB" id="B4VU80"/>
<dbReference type="EMBL" id="DS989853">
    <property type="protein sequence ID" value="EDX74426.1"/>
    <property type="molecule type" value="Genomic_DNA"/>
</dbReference>
<accession>B4VU80</accession>
<dbReference type="Proteomes" id="UP000003835">
    <property type="component" value="Unassembled WGS sequence"/>
</dbReference>
<sequence length="42" mass="4550">MTVLTTGRVLEAFLSTTLGTLGRFTLGRFVGALVETLPKLRL</sequence>
<evidence type="ECO:0000313" key="1">
    <source>
        <dbReference type="EMBL" id="EDX74426.1"/>
    </source>
</evidence>